<evidence type="ECO:0000259" key="6">
    <source>
        <dbReference type="PROSITE" id="PS50048"/>
    </source>
</evidence>
<feature type="compositionally biased region" description="Polar residues" evidence="5">
    <location>
        <begin position="76"/>
        <end position="86"/>
    </location>
</feature>
<evidence type="ECO:0000313" key="7">
    <source>
        <dbReference type="EMBL" id="KAL2793126.1"/>
    </source>
</evidence>
<gene>
    <name evidence="7" type="ORF">BJX66DRAFT_352058</name>
</gene>
<dbReference type="SUPFAM" id="SSF57701">
    <property type="entry name" value="Zn2/Cys6 DNA-binding domain"/>
    <property type="match status" value="1"/>
</dbReference>
<dbReference type="PROSITE" id="PS00463">
    <property type="entry name" value="ZN2_CY6_FUNGAL_1"/>
    <property type="match status" value="1"/>
</dbReference>
<dbReference type="PANTHER" id="PTHR38791:SF12">
    <property type="entry name" value="TRANSCRIPTION FACTOR DOMAIN-CONTAINING PROTEIN-RELATED"/>
    <property type="match status" value="1"/>
</dbReference>
<dbReference type="Pfam" id="PF00172">
    <property type="entry name" value="Zn_clus"/>
    <property type="match status" value="1"/>
</dbReference>
<evidence type="ECO:0000256" key="5">
    <source>
        <dbReference type="SAM" id="MobiDB-lite"/>
    </source>
</evidence>
<keyword evidence="3" id="KW-0804">Transcription</keyword>
<evidence type="ECO:0000256" key="4">
    <source>
        <dbReference type="ARBA" id="ARBA00023242"/>
    </source>
</evidence>
<evidence type="ECO:0000256" key="2">
    <source>
        <dbReference type="ARBA" id="ARBA00023125"/>
    </source>
</evidence>
<dbReference type="Proteomes" id="UP001610563">
    <property type="component" value="Unassembled WGS sequence"/>
</dbReference>
<feature type="region of interest" description="Disordered" evidence="5">
    <location>
        <begin position="51"/>
        <end position="86"/>
    </location>
</feature>
<sequence>MVFPGRRSTGCYTCRQRKVKCDATRPACDRCTKFGRKCGGYSDTFKFKSYNGPSSREPSQSLLVGSEEEFTEGHTSENSVKAGTSTDSQSLYMSPIIDSACSDTSSLAYFMHHHVVVIHKSPCGGHLTFLPDLYREKGSEPCLSHAVQSVAYLSLFNIHGAPTLWYQARRQYNEVFASSLLLSMFADLSHERASDWNDHIPGMHALMQLRSPGGKYGRRLLAWAATQMVQAIASDQYRYALLPSSVREIQRPDSVSQSVKLLGLISEFCQSVQDVKKTLLGQLDTTPSRADTPLNGLLREISWKLKHVFYEIDNWHACLPYHWKRQLQNMKIGNALGTHGAGLALSGQDAWTTCFLAMIISAHLMFYIQCLDTQSRIREGITTICSAVRYTLGSLDCNGTFQPLLGPSGGIGYNLLSPMEMVARCRFASPAQMLLCTHALKCLRR</sequence>
<keyword evidence="8" id="KW-1185">Reference proteome</keyword>
<accession>A0ABR4G279</accession>
<dbReference type="InterPro" id="IPR036864">
    <property type="entry name" value="Zn2-C6_fun-type_DNA-bd_sf"/>
</dbReference>
<dbReference type="PROSITE" id="PS50048">
    <property type="entry name" value="ZN2_CY6_FUNGAL_2"/>
    <property type="match status" value="1"/>
</dbReference>
<organism evidence="7 8">
    <name type="scientific">Aspergillus keveii</name>
    <dbReference type="NCBI Taxonomy" id="714993"/>
    <lineage>
        <taxon>Eukaryota</taxon>
        <taxon>Fungi</taxon>
        <taxon>Dikarya</taxon>
        <taxon>Ascomycota</taxon>
        <taxon>Pezizomycotina</taxon>
        <taxon>Eurotiomycetes</taxon>
        <taxon>Eurotiomycetidae</taxon>
        <taxon>Eurotiales</taxon>
        <taxon>Aspergillaceae</taxon>
        <taxon>Aspergillus</taxon>
        <taxon>Aspergillus subgen. Nidulantes</taxon>
    </lineage>
</organism>
<protein>
    <recommendedName>
        <fullName evidence="6">Zn(2)-C6 fungal-type domain-containing protein</fullName>
    </recommendedName>
</protein>
<keyword evidence="1" id="KW-0805">Transcription regulation</keyword>
<evidence type="ECO:0000256" key="3">
    <source>
        <dbReference type="ARBA" id="ARBA00023163"/>
    </source>
</evidence>
<dbReference type="Gene3D" id="4.10.240.10">
    <property type="entry name" value="Zn(2)-C6 fungal-type DNA-binding domain"/>
    <property type="match status" value="1"/>
</dbReference>
<evidence type="ECO:0000256" key="1">
    <source>
        <dbReference type="ARBA" id="ARBA00023015"/>
    </source>
</evidence>
<keyword evidence="2" id="KW-0238">DNA-binding</keyword>
<dbReference type="SMART" id="SM00066">
    <property type="entry name" value="GAL4"/>
    <property type="match status" value="1"/>
</dbReference>
<dbReference type="PANTHER" id="PTHR38791">
    <property type="entry name" value="ZN(II)2CYS6 TRANSCRIPTION FACTOR (EUROFUNG)-RELATED-RELATED"/>
    <property type="match status" value="1"/>
</dbReference>
<reference evidence="7 8" key="1">
    <citation type="submission" date="2024-07" db="EMBL/GenBank/DDBJ databases">
        <title>Section-level genome sequencing and comparative genomics of Aspergillus sections Usti and Cavernicolus.</title>
        <authorList>
            <consortium name="Lawrence Berkeley National Laboratory"/>
            <person name="Nybo J.L."/>
            <person name="Vesth T.C."/>
            <person name="Theobald S."/>
            <person name="Frisvad J.C."/>
            <person name="Larsen T.O."/>
            <person name="Kjaerboelling I."/>
            <person name="Rothschild-Mancinelli K."/>
            <person name="Lyhne E.K."/>
            <person name="Kogle M.E."/>
            <person name="Barry K."/>
            <person name="Clum A."/>
            <person name="Na H."/>
            <person name="Ledsgaard L."/>
            <person name="Lin J."/>
            <person name="Lipzen A."/>
            <person name="Kuo A."/>
            <person name="Riley R."/>
            <person name="Mondo S."/>
            <person name="Labutti K."/>
            <person name="Haridas S."/>
            <person name="Pangalinan J."/>
            <person name="Salamov A.A."/>
            <person name="Simmons B.A."/>
            <person name="Magnuson J.K."/>
            <person name="Chen J."/>
            <person name="Drula E."/>
            <person name="Henrissat B."/>
            <person name="Wiebenga A."/>
            <person name="Lubbers R.J."/>
            <person name="Gomes A.C."/>
            <person name="Makela M.R."/>
            <person name="Stajich J."/>
            <person name="Grigoriev I.V."/>
            <person name="Mortensen U.H."/>
            <person name="De Vries R.P."/>
            <person name="Baker S.E."/>
            <person name="Andersen M.R."/>
        </authorList>
    </citation>
    <scope>NUCLEOTIDE SEQUENCE [LARGE SCALE GENOMIC DNA]</scope>
    <source>
        <strain evidence="7 8">CBS 209.92</strain>
    </source>
</reference>
<keyword evidence="4" id="KW-0539">Nucleus</keyword>
<dbReference type="EMBL" id="JBFTWV010000062">
    <property type="protein sequence ID" value="KAL2793126.1"/>
    <property type="molecule type" value="Genomic_DNA"/>
</dbReference>
<dbReference type="CDD" id="cd00067">
    <property type="entry name" value="GAL4"/>
    <property type="match status" value="1"/>
</dbReference>
<dbReference type="InterPro" id="IPR001138">
    <property type="entry name" value="Zn2Cys6_DnaBD"/>
</dbReference>
<evidence type="ECO:0000313" key="8">
    <source>
        <dbReference type="Proteomes" id="UP001610563"/>
    </source>
</evidence>
<feature type="domain" description="Zn(2)-C6 fungal-type" evidence="6">
    <location>
        <begin position="10"/>
        <end position="38"/>
    </location>
</feature>
<name>A0ABR4G279_9EURO</name>
<dbReference type="InterPro" id="IPR053175">
    <property type="entry name" value="DHMBA_Reg_Transcription_Factor"/>
</dbReference>
<feature type="compositionally biased region" description="Polar residues" evidence="5">
    <location>
        <begin position="51"/>
        <end position="63"/>
    </location>
</feature>
<comment type="caution">
    <text evidence="7">The sequence shown here is derived from an EMBL/GenBank/DDBJ whole genome shotgun (WGS) entry which is preliminary data.</text>
</comment>
<proteinExistence type="predicted"/>